<dbReference type="PANTHER" id="PTHR33386">
    <property type="entry name" value="OS02G0740600 PROTEIN"/>
    <property type="match status" value="1"/>
</dbReference>
<dbReference type="PANTHER" id="PTHR33386:SF5">
    <property type="entry name" value="OS02G0740600 PROTEIN"/>
    <property type="match status" value="1"/>
</dbReference>
<accession>A0AAP0C6P5</accession>
<name>A0AAP0C6P5_9ASTR</name>
<organism evidence="1 2">
    <name type="scientific">Deinandra increscens subsp. villosa</name>
    <dbReference type="NCBI Taxonomy" id="3103831"/>
    <lineage>
        <taxon>Eukaryota</taxon>
        <taxon>Viridiplantae</taxon>
        <taxon>Streptophyta</taxon>
        <taxon>Embryophyta</taxon>
        <taxon>Tracheophyta</taxon>
        <taxon>Spermatophyta</taxon>
        <taxon>Magnoliopsida</taxon>
        <taxon>eudicotyledons</taxon>
        <taxon>Gunneridae</taxon>
        <taxon>Pentapetalae</taxon>
        <taxon>asterids</taxon>
        <taxon>campanulids</taxon>
        <taxon>Asterales</taxon>
        <taxon>Asteraceae</taxon>
        <taxon>Asteroideae</taxon>
        <taxon>Heliantheae alliance</taxon>
        <taxon>Madieae</taxon>
        <taxon>Madiinae</taxon>
        <taxon>Deinandra</taxon>
    </lineage>
</organism>
<sequence length="79" mass="9286">MEGRYNNDHNYVWADESDAKTVNVYPAHIKRSKLEDGLEKTKDLASTGLRKIKRGSTVGFQWIKQKYHKTTHKQQSYPY</sequence>
<keyword evidence="2" id="KW-1185">Reference proteome</keyword>
<evidence type="ECO:0000313" key="2">
    <source>
        <dbReference type="Proteomes" id="UP001408789"/>
    </source>
</evidence>
<dbReference type="AlphaFoldDB" id="A0AAP0C6P5"/>
<proteinExistence type="predicted"/>
<gene>
    <name evidence="1" type="ORF">SSX86_032923</name>
</gene>
<dbReference type="EMBL" id="JBCNJP010015381">
    <property type="protein sequence ID" value="KAK9048114.1"/>
    <property type="molecule type" value="Genomic_DNA"/>
</dbReference>
<comment type="caution">
    <text evidence="1">The sequence shown here is derived from an EMBL/GenBank/DDBJ whole genome shotgun (WGS) entry which is preliminary data.</text>
</comment>
<protein>
    <submittedName>
        <fullName evidence="1">Uncharacterized protein</fullName>
    </submittedName>
</protein>
<reference evidence="1 2" key="1">
    <citation type="submission" date="2024-04" db="EMBL/GenBank/DDBJ databases">
        <title>The reference genome of an endangered Asteraceae, Deinandra increscens subsp. villosa, native to the Central Coast of California.</title>
        <authorList>
            <person name="Guilliams M."/>
            <person name="Hasenstab-Lehman K."/>
            <person name="Meyer R."/>
            <person name="Mcevoy S."/>
        </authorList>
    </citation>
    <scope>NUCLEOTIDE SEQUENCE [LARGE SCALE GENOMIC DNA]</scope>
    <source>
        <tissue evidence="1">Leaf</tissue>
    </source>
</reference>
<evidence type="ECO:0000313" key="1">
    <source>
        <dbReference type="EMBL" id="KAK9048114.1"/>
    </source>
</evidence>
<dbReference type="Proteomes" id="UP001408789">
    <property type="component" value="Unassembled WGS sequence"/>
</dbReference>